<dbReference type="InterPro" id="IPR029032">
    <property type="entry name" value="AhpD-like"/>
</dbReference>
<evidence type="ECO:0000313" key="4">
    <source>
        <dbReference type="Proteomes" id="UP000573327"/>
    </source>
</evidence>
<dbReference type="PANTHER" id="PTHR34846:SF10">
    <property type="entry name" value="CYTOPLASMIC PROTEIN"/>
    <property type="match status" value="1"/>
</dbReference>
<feature type="domain" description="Carboxymuconolactone decarboxylase-like" evidence="2">
    <location>
        <begin position="29"/>
        <end position="108"/>
    </location>
</feature>
<dbReference type="PANTHER" id="PTHR34846">
    <property type="entry name" value="4-CARBOXYMUCONOLACTONE DECARBOXYLASE FAMILY PROTEIN (AFU_ORTHOLOGUE AFUA_6G11590)"/>
    <property type="match status" value="1"/>
</dbReference>
<dbReference type="AlphaFoldDB" id="A0A7W7SJR8"/>
<gene>
    <name evidence="3" type="ORF">F4556_007319</name>
</gene>
<evidence type="ECO:0000259" key="2">
    <source>
        <dbReference type="Pfam" id="PF02627"/>
    </source>
</evidence>
<comment type="caution">
    <text evidence="3">The sequence shown here is derived from an EMBL/GenBank/DDBJ whole genome shotgun (WGS) entry which is preliminary data.</text>
</comment>
<keyword evidence="4" id="KW-1185">Reference proteome</keyword>
<organism evidence="3 4">
    <name type="scientific">Kitasatospora gansuensis</name>
    <dbReference type="NCBI Taxonomy" id="258050"/>
    <lineage>
        <taxon>Bacteria</taxon>
        <taxon>Bacillati</taxon>
        <taxon>Actinomycetota</taxon>
        <taxon>Actinomycetes</taxon>
        <taxon>Kitasatosporales</taxon>
        <taxon>Streptomycetaceae</taxon>
        <taxon>Kitasatospora</taxon>
    </lineage>
</organism>
<feature type="region of interest" description="Disordered" evidence="1">
    <location>
        <begin position="1"/>
        <end position="22"/>
    </location>
</feature>
<dbReference type="Proteomes" id="UP000573327">
    <property type="component" value="Unassembled WGS sequence"/>
</dbReference>
<keyword evidence="3" id="KW-0560">Oxidoreductase</keyword>
<accession>A0A7W7SJR8</accession>
<dbReference type="Gene3D" id="1.20.1290.10">
    <property type="entry name" value="AhpD-like"/>
    <property type="match status" value="1"/>
</dbReference>
<reference evidence="3 4" key="1">
    <citation type="submission" date="2020-08" db="EMBL/GenBank/DDBJ databases">
        <title>Sequencing the genomes of 1000 actinobacteria strains.</title>
        <authorList>
            <person name="Klenk H.-P."/>
        </authorList>
    </citation>
    <scope>NUCLEOTIDE SEQUENCE [LARGE SCALE GENOMIC DNA]</scope>
    <source>
        <strain evidence="3 4">DSM 44786</strain>
    </source>
</reference>
<proteinExistence type="predicted"/>
<protein>
    <submittedName>
        <fullName evidence="3">Alkylhydroperoxidase family enzyme</fullName>
    </submittedName>
</protein>
<name>A0A7W7SJR8_9ACTN</name>
<dbReference type="EMBL" id="JACHJR010000001">
    <property type="protein sequence ID" value="MBB4951784.1"/>
    <property type="molecule type" value="Genomic_DNA"/>
</dbReference>
<feature type="compositionally biased region" description="Polar residues" evidence="1">
    <location>
        <begin position="1"/>
        <end position="20"/>
    </location>
</feature>
<sequence>MSTVSTPTTQAAPQLSSRMTDPTELIPELKEVSAALFKATGNRSVPRTTIGLVQLRAGQIVGNTYLTVLNTGLLRKAGETDQRLTALPSWRDATYFTDAERAALALVEAVLLPNPHGERVSDELYAEAARHYDPKALATLTVAIGQVNFFIPLALIGKPLPVDNFSTEQWT</sequence>
<evidence type="ECO:0000256" key="1">
    <source>
        <dbReference type="SAM" id="MobiDB-lite"/>
    </source>
</evidence>
<evidence type="ECO:0000313" key="3">
    <source>
        <dbReference type="EMBL" id="MBB4951784.1"/>
    </source>
</evidence>
<dbReference type="GO" id="GO:0051920">
    <property type="term" value="F:peroxiredoxin activity"/>
    <property type="evidence" value="ECO:0007669"/>
    <property type="project" value="InterPro"/>
</dbReference>
<dbReference type="InterPro" id="IPR003779">
    <property type="entry name" value="CMD-like"/>
</dbReference>
<dbReference type="RefSeq" id="WP_184923988.1">
    <property type="nucleotide sequence ID" value="NZ_JACHJR010000001.1"/>
</dbReference>
<dbReference type="Pfam" id="PF02627">
    <property type="entry name" value="CMD"/>
    <property type="match status" value="1"/>
</dbReference>
<dbReference type="SUPFAM" id="SSF69118">
    <property type="entry name" value="AhpD-like"/>
    <property type="match status" value="1"/>
</dbReference>
<keyword evidence="3" id="KW-0575">Peroxidase</keyword>